<evidence type="ECO:0000256" key="1">
    <source>
        <dbReference type="SAM" id="MobiDB-lite"/>
    </source>
</evidence>
<dbReference type="AlphaFoldDB" id="A0A225WE83"/>
<protein>
    <submittedName>
        <fullName evidence="2">Uncharacterized protein</fullName>
    </submittedName>
</protein>
<proteinExistence type="predicted"/>
<reference evidence="3" key="1">
    <citation type="submission" date="2017-03" db="EMBL/GenBank/DDBJ databases">
        <title>Phytopthora megakarya and P. palmivora, two closely related causual agents of cacao black pod achieved similar genome size and gene model numbers by different mechanisms.</title>
        <authorList>
            <person name="Ali S."/>
            <person name="Shao J."/>
            <person name="Larry D.J."/>
            <person name="Kronmiller B."/>
            <person name="Shen D."/>
            <person name="Strem M.D."/>
            <person name="Melnick R.L."/>
            <person name="Guiltinan M.J."/>
            <person name="Tyler B.M."/>
            <person name="Meinhardt L.W."/>
            <person name="Bailey B.A."/>
        </authorList>
    </citation>
    <scope>NUCLEOTIDE SEQUENCE [LARGE SCALE GENOMIC DNA]</scope>
    <source>
        <strain evidence="3">zdho120</strain>
    </source>
</reference>
<gene>
    <name evidence="2" type="ORF">PHMEG_00010447</name>
</gene>
<evidence type="ECO:0000313" key="3">
    <source>
        <dbReference type="Proteomes" id="UP000198211"/>
    </source>
</evidence>
<keyword evidence="3" id="KW-1185">Reference proteome</keyword>
<comment type="caution">
    <text evidence="2">The sequence shown here is derived from an EMBL/GenBank/DDBJ whole genome shotgun (WGS) entry which is preliminary data.</text>
</comment>
<feature type="region of interest" description="Disordered" evidence="1">
    <location>
        <begin position="93"/>
        <end position="113"/>
    </location>
</feature>
<accession>A0A225WE83</accession>
<name>A0A225WE83_9STRA</name>
<feature type="compositionally biased region" description="Polar residues" evidence="1">
    <location>
        <begin position="98"/>
        <end position="113"/>
    </location>
</feature>
<sequence length="113" mass="12511">MFSKILSPYNLCYLRPLLEELKNTPARVIHKRLQDVSEMVAHLQAKWHQDRIAEEAARAHAVPIAALAVEQAATGSEQLANANTSITNLPAFYLTPRPEQSPTGASQVNQHSK</sequence>
<dbReference type="EMBL" id="NBNE01001043">
    <property type="protein sequence ID" value="OWZ15842.1"/>
    <property type="molecule type" value="Genomic_DNA"/>
</dbReference>
<dbReference type="Proteomes" id="UP000198211">
    <property type="component" value="Unassembled WGS sequence"/>
</dbReference>
<evidence type="ECO:0000313" key="2">
    <source>
        <dbReference type="EMBL" id="OWZ15842.1"/>
    </source>
</evidence>
<organism evidence="2 3">
    <name type="scientific">Phytophthora megakarya</name>
    <dbReference type="NCBI Taxonomy" id="4795"/>
    <lineage>
        <taxon>Eukaryota</taxon>
        <taxon>Sar</taxon>
        <taxon>Stramenopiles</taxon>
        <taxon>Oomycota</taxon>
        <taxon>Peronosporomycetes</taxon>
        <taxon>Peronosporales</taxon>
        <taxon>Peronosporaceae</taxon>
        <taxon>Phytophthora</taxon>
    </lineage>
</organism>